<evidence type="ECO:0000313" key="1">
    <source>
        <dbReference type="EMBL" id="KAL0402067.1"/>
    </source>
</evidence>
<protein>
    <submittedName>
        <fullName evidence="1">Uncharacterized protein</fullName>
    </submittedName>
</protein>
<name>A0AAW2TCQ0_9LAMI</name>
<accession>A0AAW2TCQ0</accession>
<organism evidence="1">
    <name type="scientific">Sesamum latifolium</name>
    <dbReference type="NCBI Taxonomy" id="2727402"/>
    <lineage>
        <taxon>Eukaryota</taxon>
        <taxon>Viridiplantae</taxon>
        <taxon>Streptophyta</taxon>
        <taxon>Embryophyta</taxon>
        <taxon>Tracheophyta</taxon>
        <taxon>Spermatophyta</taxon>
        <taxon>Magnoliopsida</taxon>
        <taxon>eudicotyledons</taxon>
        <taxon>Gunneridae</taxon>
        <taxon>Pentapetalae</taxon>
        <taxon>asterids</taxon>
        <taxon>lamiids</taxon>
        <taxon>Lamiales</taxon>
        <taxon>Pedaliaceae</taxon>
        <taxon>Sesamum</taxon>
    </lineage>
</organism>
<reference evidence="1" key="1">
    <citation type="submission" date="2020-06" db="EMBL/GenBank/DDBJ databases">
        <authorList>
            <person name="Li T."/>
            <person name="Hu X."/>
            <person name="Zhang T."/>
            <person name="Song X."/>
            <person name="Zhang H."/>
            <person name="Dai N."/>
            <person name="Sheng W."/>
            <person name="Hou X."/>
            <person name="Wei L."/>
        </authorList>
    </citation>
    <scope>NUCLEOTIDE SEQUENCE</scope>
    <source>
        <strain evidence="1">KEN1</strain>
        <tissue evidence="1">Leaf</tissue>
    </source>
</reference>
<sequence length="140" mass="16557">MHYLEYYGHIEPPEIHHRRNSLQPGIRIKSSHPAESELETFRTYEQENNDNLLRANLDLIDKIREDARARIHKYKHKVINAYNRRVKRREFQVSNLVLRRANALGPVGKLAPNWEGPYKIIRIIMFGAYKLEGANNRKLS</sequence>
<reference evidence="1" key="2">
    <citation type="journal article" date="2024" name="Plant">
        <title>Genomic evolution and insights into agronomic trait innovations of Sesamum species.</title>
        <authorList>
            <person name="Miao H."/>
            <person name="Wang L."/>
            <person name="Qu L."/>
            <person name="Liu H."/>
            <person name="Sun Y."/>
            <person name="Le M."/>
            <person name="Wang Q."/>
            <person name="Wei S."/>
            <person name="Zheng Y."/>
            <person name="Lin W."/>
            <person name="Duan Y."/>
            <person name="Cao H."/>
            <person name="Xiong S."/>
            <person name="Wang X."/>
            <person name="Wei L."/>
            <person name="Li C."/>
            <person name="Ma Q."/>
            <person name="Ju M."/>
            <person name="Zhao R."/>
            <person name="Li G."/>
            <person name="Mu C."/>
            <person name="Tian Q."/>
            <person name="Mei H."/>
            <person name="Zhang T."/>
            <person name="Gao T."/>
            <person name="Zhang H."/>
        </authorList>
    </citation>
    <scope>NUCLEOTIDE SEQUENCE</scope>
    <source>
        <strain evidence="1">KEN1</strain>
    </source>
</reference>
<dbReference type="PANTHER" id="PTHR48475:SF2">
    <property type="entry name" value="RIBONUCLEASE H"/>
    <property type="match status" value="1"/>
</dbReference>
<dbReference type="EMBL" id="JACGWN010000015">
    <property type="protein sequence ID" value="KAL0402067.1"/>
    <property type="molecule type" value="Genomic_DNA"/>
</dbReference>
<dbReference type="AlphaFoldDB" id="A0AAW2TCQ0"/>
<dbReference type="PANTHER" id="PTHR48475">
    <property type="entry name" value="RIBONUCLEASE H"/>
    <property type="match status" value="1"/>
</dbReference>
<comment type="caution">
    <text evidence="1">The sequence shown here is derived from an EMBL/GenBank/DDBJ whole genome shotgun (WGS) entry which is preliminary data.</text>
</comment>
<gene>
    <name evidence="1" type="ORF">Slati_4236600</name>
</gene>
<proteinExistence type="predicted"/>